<keyword evidence="7" id="KW-0732">Signal</keyword>
<evidence type="ECO:0000313" key="10">
    <source>
        <dbReference type="Proteomes" id="UP001183615"/>
    </source>
</evidence>
<keyword evidence="3" id="KW-0378">Hydrolase</keyword>
<dbReference type="RefSeq" id="WP_311616941.1">
    <property type="nucleotide sequence ID" value="NZ_JAVREV010000003.1"/>
</dbReference>
<feature type="domain" description="Peptidase S1" evidence="8">
    <location>
        <begin position="133"/>
        <end position="303"/>
    </location>
</feature>
<evidence type="ECO:0000313" key="9">
    <source>
        <dbReference type="EMBL" id="MDT0442516.1"/>
    </source>
</evidence>
<evidence type="ECO:0000256" key="2">
    <source>
        <dbReference type="ARBA" id="ARBA00022670"/>
    </source>
</evidence>
<dbReference type="CDD" id="cd21112">
    <property type="entry name" value="alphaLP-like"/>
    <property type="match status" value="1"/>
</dbReference>
<dbReference type="Gene3D" id="2.40.10.10">
    <property type="entry name" value="Trypsin-like serine proteases"/>
    <property type="match status" value="2"/>
</dbReference>
<sequence length="312" mass="31261">MSTQEDPVPLSPTTTPRRRPARRGRLGAAAAGLLALAAVLLPGAAHAAPPPPFAADRLALAADAVRAADVRGTAWAADPAAGTVRVAADETVTAEDLAGIRRAAGPLAAALDIERVPGRLEPRLQGGEPVYATGGWRCTAGFNARSGGTDFFVTAGHCTDGYPDWYADPALTVLIGSTAGSSFPGSDYGLVQYTNPDVPRPGTVNCNGQSIDITSATGGTVGGPVHMAAPSGCRSGSITGLNYTVNYGNGVIISGLGRINICAEPGDSGAPVFTGSLAIGVISGGSGNCATGGTTYYQPIGEVLNAYGLVLT</sequence>
<feature type="region of interest" description="Disordered" evidence="6">
    <location>
        <begin position="1"/>
        <end position="23"/>
    </location>
</feature>
<reference evidence="10" key="1">
    <citation type="submission" date="2023-07" db="EMBL/GenBank/DDBJ databases">
        <title>30 novel species of actinomycetes from the DSMZ collection.</title>
        <authorList>
            <person name="Nouioui I."/>
        </authorList>
    </citation>
    <scope>NUCLEOTIDE SEQUENCE [LARGE SCALE GENOMIC DNA]</scope>
    <source>
        <strain evidence="10">DSM 41886</strain>
    </source>
</reference>
<dbReference type="InterPro" id="IPR001316">
    <property type="entry name" value="Pept_S1A_streptogrisin"/>
</dbReference>
<dbReference type="Proteomes" id="UP001183615">
    <property type="component" value="Unassembled WGS sequence"/>
</dbReference>
<dbReference type="PRINTS" id="PR00861">
    <property type="entry name" value="ALYTICPTASE"/>
</dbReference>
<organism evidence="9 10">
    <name type="scientific">Streptomyces johnsoniae</name>
    <dbReference type="NCBI Taxonomy" id="3075532"/>
    <lineage>
        <taxon>Bacteria</taxon>
        <taxon>Bacillati</taxon>
        <taxon>Actinomycetota</taxon>
        <taxon>Actinomycetes</taxon>
        <taxon>Kitasatosporales</taxon>
        <taxon>Streptomycetaceae</taxon>
        <taxon>Streptomyces</taxon>
    </lineage>
</organism>
<dbReference type="PIRSF" id="PIRSF001134">
    <property type="entry name" value="Streptogrisin"/>
    <property type="match status" value="1"/>
</dbReference>
<dbReference type="Pfam" id="PF00089">
    <property type="entry name" value="Trypsin"/>
    <property type="match status" value="1"/>
</dbReference>
<evidence type="ECO:0000256" key="6">
    <source>
        <dbReference type="SAM" id="MobiDB-lite"/>
    </source>
</evidence>
<dbReference type="InterPro" id="IPR001254">
    <property type="entry name" value="Trypsin_dom"/>
</dbReference>
<keyword evidence="2" id="KW-0645">Protease</keyword>
<gene>
    <name evidence="9" type="ORF">RM779_07890</name>
</gene>
<dbReference type="PROSITE" id="PS51318">
    <property type="entry name" value="TAT"/>
    <property type="match status" value="1"/>
</dbReference>
<evidence type="ECO:0000256" key="1">
    <source>
        <dbReference type="ARBA" id="ARBA00007664"/>
    </source>
</evidence>
<evidence type="ECO:0000259" key="8">
    <source>
        <dbReference type="Pfam" id="PF00089"/>
    </source>
</evidence>
<feature type="signal peptide" evidence="7">
    <location>
        <begin position="1"/>
        <end position="47"/>
    </location>
</feature>
<comment type="similarity">
    <text evidence="1">Belongs to the peptidase S1 family.</text>
</comment>
<evidence type="ECO:0000256" key="4">
    <source>
        <dbReference type="ARBA" id="ARBA00022825"/>
    </source>
</evidence>
<keyword evidence="5" id="KW-1015">Disulfide bond</keyword>
<keyword evidence="10" id="KW-1185">Reference proteome</keyword>
<dbReference type="InterPro" id="IPR043504">
    <property type="entry name" value="Peptidase_S1_PA_chymotrypsin"/>
</dbReference>
<keyword evidence="4" id="KW-0720">Serine protease</keyword>
<feature type="chain" id="PRO_5047219029" evidence="7">
    <location>
        <begin position="48"/>
        <end position="312"/>
    </location>
</feature>
<comment type="caution">
    <text evidence="9">The sequence shown here is derived from an EMBL/GenBank/DDBJ whole genome shotgun (WGS) entry which is preliminary data.</text>
</comment>
<dbReference type="InterPro" id="IPR006311">
    <property type="entry name" value="TAT_signal"/>
</dbReference>
<dbReference type="EMBL" id="JAVREV010000003">
    <property type="protein sequence ID" value="MDT0442516.1"/>
    <property type="molecule type" value="Genomic_DNA"/>
</dbReference>
<proteinExistence type="inferred from homology"/>
<evidence type="ECO:0000256" key="5">
    <source>
        <dbReference type="ARBA" id="ARBA00023157"/>
    </source>
</evidence>
<dbReference type="InterPro" id="IPR009003">
    <property type="entry name" value="Peptidase_S1_PA"/>
</dbReference>
<accession>A0ABU2S1D9</accession>
<evidence type="ECO:0000256" key="7">
    <source>
        <dbReference type="SAM" id="SignalP"/>
    </source>
</evidence>
<dbReference type="SUPFAM" id="SSF50494">
    <property type="entry name" value="Trypsin-like serine proteases"/>
    <property type="match status" value="1"/>
</dbReference>
<evidence type="ECO:0000256" key="3">
    <source>
        <dbReference type="ARBA" id="ARBA00022801"/>
    </source>
</evidence>
<protein>
    <submittedName>
        <fullName evidence="9">S1 family peptidase</fullName>
    </submittedName>
</protein>
<name>A0ABU2S1D9_9ACTN</name>